<evidence type="ECO:0000259" key="7">
    <source>
        <dbReference type="PROSITE" id="PS50928"/>
    </source>
</evidence>
<dbReference type="STRING" id="189425.PGRAT_11120"/>
<organism evidence="8 9">
    <name type="scientific">Paenibacillus graminis</name>
    <dbReference type="NCBI Taxonomy" id="189425"/>
    <lineage>
        <taxon>Bacteria</taxon>
        <taxon>Bacillati</taxon>
        <taxon>Bacillota</taxon>
        <taxon>Bacilli</taxon>
        <taxon>Bacillales</taxon>
        <taxon>Paenibacillaceae</taxon>
        <taxon>Paenibacillus</taxon>
    </lineage>
</organism>
<feature type="transmembrane region" description="Helical" evidence="6">
    <location>
        <begin position="31"/>
        <end position="55"/>
    </location>
</feature>
<dbReference type="InterPro" id="IPR035906">
    <property type="entry name" value="MetI-like_sf"/>
</dbReference>
<dbReference type="AlphaFoldDB" id="A0A089M6U9"/>
<dbReference type="OrthoDB" id="9785836at2"/>
<dbReference type="KEGG" id="pgm:PGRAT_11120"/>
<evidence type="ECO:0000313" key="8">
    <source>
        <dbReference type="EMBL" id="AIQ68110.1"/>
    </source>
</evidence>
<feature type="transmembrane region" description="Helical" evidence="6">
    <location>
        <begin position="177"/>
        <end position="203"/>
    </location>
</feature>
<evidence type="ECO:0000256" key="2">
    <source>
        <dbReference type="ARBA" id="ARBA00022448"/>
    </source>
</evidence>
<feature type="transmembrane region" description="Helical" evidence="6">
    <location>
        <begin position="92"/>
        <end position="113"/>
    </location>
</feature>
<evidence type="ECO:0000313" key="9">
    <source>
        <dbReference type="Proteomes" id="UP000029500"/>
    </source>
</evidence>
<feature type="transmembrane region" description="Helical" evidence="6">
    <location>
        <begin position="134"/>
        <end position="150"/>
    </location>
</feature>
<evidence type="ECO:0000256" key="1">
    <source>
        <dbReference type="ARBA" id="ARBA00004141"/>
    </source>
</evidence>
<dbReference type="EMBL" id="CP009287">
    <property type="protein sequence ID" value="AIQ68110.1"/>
    <property type="molecule type" value="Genomic_DNA"/>
</dbReference>
<keyword evidence="3 6" id="KW-0812">Transmembrane</keyword>
<evidence type="ECO:0000256" key="5">
    <source>
        <dbReference type="ARBA" id="ARBA00023136"/>
    </source>
</evidence>
<protein>
    <submittedName>
        <fullName evidence="8">Protein lplB</fullName>
    </submittedName>
</protein>
<dbReference type="PANTHER" id="PTHR43496">
    <property type="entry name" value="PROTEIN LPLB"/>
    <property type="match status" value="1"/>
</dbReference>
<keyword evidence="4 6" id="KW-1133">Transmembrane helix</keyword>
<feature type="domain" description="ABC transmembrane type-1" evidence="7">
    <location>
        <begin position="88"/>
        <end position="306"/>
    </location>
</feature>
<dbReference type="RefSeq" id="WP_025709018.1">
    <property type="nucleotide sequence ID" value="NZ_CP009287.1"/>
</dbReference>
<comment type="subcellular location">
    <subcellularLocation>
        <location evidence="6">Cell membrane</location>
        <topology evidence="6">Multi-pass membrane protein</topology>
    </subcellularLocation>
    <subcellularLocation>
        <location evidence="1">Membrane</location>
        <topology evidence="1">Multi-pass membrane protein</topology>
    </subcellularLocation>
</comment>
<keyword evidence="2 6" id="KW-0813">Transport</keyword>
<evidence type="ECO:0000256" key="4">
    <source>
        <dbReference type="ARBA" id="ARBA00022989"/>
    </source>
</evidence>
<accession>A0A089M6U9</accession>
<dbReference type="InterPro" id="IPR000515">
    <property type="entry name" value="MetI-like"/>
</dbReference>
<dbReference type="eggNOG" id="COG4209">
    <property type="taxonomic scope" value="Bacteria"/>
</dbReference>
<dbReference type="Pfam" id="PF00528">
    <property type="entry name" value="BPD_transp_1"/>
    <property type="match status" value="1"/>
</dbReference>
<dbReference type="SUPFAM" id="SSF161098">
    <property type="entry name" value="MetI-like"/>
    <property type="match status" value="1"/>
</dbReference>
<dbReference type="PROSITE" id="PS50928">
    <property type="entry name" value="ABC_TM1"/>
    <property type="match status" value="1"/>
</dbReference>
<dbReference type="Gene3D" id="1.10.3720.10">
    <property type="entry name" value="MetI-like"/>
    <property type="match status" value="1"/>
</dbReference>
<proteinExistence type="inferred from homology"/>
<name>A0A089M6U9_9BACL</name>
<sequence>MQKIAYKLEHGQKTGNDSLLKRILKQWDLQLMVVPALLFILVFSYIPMYGVLMAFQDYNLFKGFTGSPWVGFKHFEMFFHAPEFWTVMRNTIVISLLKLLIGFPAPIALALMLNEVKSRVFKRTVQTISYLPHFLSWVIVSGFIMSMLSTENGSVNMLLQKLSLIYEPVNFLSLPEYFWTILVATGVWKEIGFSSIVYLAAIAGVDPHMHEAAAMDGASRLRQMFSITLPSILPVIIVFMILAVGNLLSAGFEDILLLGSNPVLRDVGDVIDTYVYRIGIQNNRYSYATAAGLFKSLIGVFLLVGANYAARKSGNSLW</sequence>
<dbReference type="HOGENOM" id="CLU_016047_0_1_9"/>
<keyword evidence="5 6" id="KW-0472">Membrane</keyword>
<evidence type="ECO:0000256" key="6">
    <source>
        <dbReference type="RuleBase" id="RU363032"/>
    </source>
</evidence>
<feature type="transmembrane region" description="Helical" evidence="6">
    <location>
        <begin position="224"/>
        <end position="248"/>
    </location>
</feature>
<keyword evidence="9" id="KW-1185">Reference proteome</keyword>
<comment type="similarity">
    <text evidence="6">Belongs to the binding-protein-dependent transport system permease family.</text>
</comment>
<dbReference type="CDD" id="cd06261">
    <property type="entry name" value="TM_PBP2"/>
    <property type="match status" value="1"/>
</dbReference>
<evidence type="ECO:0000256" key="3">
    <source>
        <dbReference type="ARBA" id="ARBA00022692"/>
    </source>
</evidence>
<dbReference type="PANTHER" id="PTHR43496:SF1">
    <property type="entry name" value="POLYGALACTURONAN_RHAMNOGALACTURONAN TRANSPORT SYSTEM PERMEASE PROTEIN YTEP"/>
    <property type="match status" value="1"/>
</dbReference>
<reference evidence="8 9" key="1">
    <citation type="submission" date="2014-08" db="EMBL/GenBank/DDBJ databases">
        <title>Comparative genomics of the Paenibacillus odorifer group.</title>
        <authorList>
            <person name="den Bakker H.C."/>
            <person name="Tsai Y.-C."/>
            <person name="Martin N."/>
            <person name="Korlach J."/>
            <person name="Wiedmann M."/>
        </authorList>
    </citation>
    <scope>NUCLEOTIDE SEQUENCE [LARGE SCALE GENOMIC DNA]</scope>
    <source>
        <strain evidence="8 9">DSM 15220</strain>
    </source>
</reference>
<feature type="transmembrane region" description="Helical" evidence="6">
    <location>
        <begin position="285"/>
        <end position="310"/>
    </location>
</feature>
<dbReference type="GO" id="GO:0055085">
    <property type="term" value="P:transmembrane transport"/>
    <property type="evidence" value="ECO:0007669"/>
    <property type="project" value="InterPro"/>
</dbReference>
<dbReference type="GO" id="GO:0005886">
    <property type="term" value="C:plasma membrane"/>
    <property type="evidence" value="ECO:0007669"/>
    <property type="project" value="UniProtKB-SubCell"/>
</dbReference>
<dbReference type="Proteomes" id="UP000029500">
    <property type="component" value="Chromosome"/>
</dbReference>
<gene>
    <name evidence="8" type="ORF">PGRAT_11120</name>
</gene>